<proteinExistence type="predicted"/>
<dbReference type="InterPro" id="IPR002782">
    <property type="entry name" value="Mut7-C_RNAse_dom"/>
</dbReference>
<evidence type="ECO:0000259" key="1">
    <source>
        <dbReference type="Pfam" id="PF01927"/>
    </source>
</evidence>
<organism evidence="2 3">
    <name type="scientific">Haloarcula nitratireducens</name>
    <dbReference type="NCBI Taxonomy" id="2487749"/>
    <lineage>
        <taxon>Archaea</taxon>
        <taxon>Methanobacteriati</taxon>
        <taxon>Methanobacteriota</taxon>
        <taxon>Stenosarchaea group</taxon>
        <taxon>Halobacteria</taxon>
        <taxon>Halobacteriales</taxon>
        <taxon>Haloarculaceae</taxon>
        <taxon>Haloarcula</taxon>
    </lineage>
</organism>
<accession>A0AAW4P782</accession>
<dbReference type="PANTHER" id="PTHR39081">
    <property type="entry name" value="MUT7-C DOMAIN-CONTAINING PROTEIN"/>
    <property type="match status" value="1"/>
</dbReference>
<reference evidence="2 3" key="1">
    <citation type="submission" date="2021-06" db="EMBL/GenBank/DDBJ databases">
        <title>Halomicroarcula sp. a new haloarchaeum isolated from saline soil.</title>
        <authorList>
            <person name="Duran-Viseras A."/>
            <person name="Sanchez-Porro C."/>
            <person name="Ventosa A."/>
        </authorList>
    </citation>
    <scope>NUCLEOTIDE SEQUENCE [LARGE SCALE GENOMIC DNA]</scope>
    <source>
        <strain evidence="2 3">F27</strain>
    </source>
</reference>
<gene>
    <name evidence="2" type="ORF">EGH23_01830</name>
</gene>
<sequence length="154" mass="17137">MREASGRDPLLLDAMLGKLASYLRMCGYDAAYSLDRDAEDDDAMLALAHTEGRRLVTRDEELARQAPDAVLLTEREVEAQLRELAAAGFDLELTEEPARCGTCNAPVERVDRTEPTPDYAPDPADAGVWRCRDCGQHFWRGSHWDDVADTVAEL</sequence>
<name>A0AAW4P782_9EURY</name>
<dbReference type="EMBL" id="RKLT01000001">
    <property type="protein sequence ID" value="MBX0293618.1"/>
    <property type="molecule type" value="Genomic_DNA"/>
</dbReference>
<dbReference type="Proteomes" id="UP001430455">
    <property type="component" value="Unassembled WGS sequence"/>
</dbReference>
<dbReference type="AlphaFoldDB" id="A0AAW4P782"/>
<protein>
    <submittedName>
        <fullName evidence="2">Mut7-C RNAse domain-containing protein</fullName>
    </submittedName>
</protein>
<evidence type="ECO:0000313" key="3">
    <source>
        <dbReference type="Proteomes" id="UP001430455"/>
    </source>
</evidence>
<feature type="domain" description="Mut7-C RNAse" evidence="1">
    <location>
        <begin position="10"/>
        <end position="150"/>
    </location>
</feature>
<dbReference type="PANTHER" id="PTHR39081:SF1">
    <property type="entry name" value="MUT7-C RNASE DOMAIN-CONTAINING PROTEIN"/>
    <property type="match status" value="1"/>
</dbReference>
<comment type="caution">
    <text evidence="2">The sequence shown here is derived from an EMBL/GenBank/DDBJ whole genome shotgun (WGS) entry which is preliminary data.</text>
</comment>
<keyword evidence="3" id="KW-1185">Reference proteome</keyword>
<dbReference type="Pfam" id="PF01927">
    <property type="entry name" value="Mut7-C"/>
    <property type="match status" value="1"/>
</dbReference>
<dbReference type="RefSeq" id="WP_220578326.1">
    <property type="nucleotide sequence ID" value="NZ_RKLT01000001.1"/>
</dbReference>
<evidence type="ECO:0000313" key="2">
    <source>
        <dbReference type="EMBL" id="MBX0293618.1"/>
    </source>
</evidence>